<sequence length="472" mass="51736">MPALDEKIVADVAERLDRHLKGKSGFGPAKYLTSGGSAAVFLVPAPGGARVLKGFNPKFFDGPTGAAEQKRLDLQRKLIGHSCPSLVQTFEVVEAEGTAFVEMEYLDWPPLTEVLSAVPDEAVVPLFTQLVDAVKFLDSLGIVHRDIKPENIHVSADFTRLKLLDLGVVREVEQSDAPDGAITDHGSSRPFLATAQYSSPEYLFRLDAPSPKLWKGLNFYQLGAVLHDLIAKQPIFQYEMGLENRWLVARAVLTKVPVFTDGTPSRLANLKSLAARCLVKDLELRLQLVGWEDFNLGDAKDPLSTLRARLAKGKVNVGGQMSAASESRLEFDRSEFFRRFCEMVRTELLQVCRTDMPLTLRPSAPGEVQAAQILLAVNAEWTVDCKLHFDWQQQLYDRTVSVSLRAKLILTGQASDRPHDGTHAVAVVSIGENEAEWAAVTAGAVAQTVASALDRLESAEDAGMLHDIDLIA</sequence>
<comment type="caution">
    <text evidence="2">The sequence shown here is derived from an EMBL/GenBank/DDBJ whole genome shotgun (WGS) entry which is preliminary data.</text>
</comment>
<evidence type="ECO:0000259" key="1">
    <source>
        <dbReference type="PROSITE" id="PS50011"/>
    </source>
</evidence>
<dbReference type="PROSITE" id="PS50011">
    <property type="entry name" value="PROTEIN_KINASE_DOM"/>
    <property type="match status" value="1"/>
</dbReference>
<dbReference type="SMART" id="SM00220">
    <property type="entry name" value="S_TKc"/>
    <property type="match status" value="1"/>
</dbReference>
<keyword evidence="3" id="KW-1185">Reference proteome</keyword>
<dbReference type="PANTHER" id="PTHR44167:SF30">
    <property type="entry name" value="PHOSPHORYLASE KINASE"/>
    <property type="match status" value="1"/>
</dbReference>
<dbReference type="Gene3D" id="1.10.510.10">
    <property type="entry name" value="Transferase(Phosphotransferase) domain 1"/>
    <property type="match status" value="1"/>
</dbReference>
<evidence type="ECO:0000313" key="3">
    <source>
        <dbReference type="Proteomes" id="UP001156836"/>
    </source>
</evidence>
<dbReference type="PANTHER" id="PTHR44167">
    <property type="entry name" value="OVARIAN-SPECIFIC SERINE/THREONINE-PROTEIN KINASE LOK-RELATED"/>
    <property type="match status" value="1"/>
</dbReference>
<name>A0ABQ6BVB4_9NEIS</name>
<dbReference type="Pfam" id="PF00069">
    <property type="entry name" value="Pkinase"/>
    <property type="match status" value="1"/>
</dbReference>
<dbReference type="Proteomes" id="UP001156836">
    <property type="component" value="Unassembled WGS sequence"/>
</dbReference>
<dbReference type="SUPFAM" id="SSF56112">
    <property type="entry name" value="Protein kinase-like (PK-like)"/>
    <property type="match status" value="1"/>
</dbReference>
<dbReference type="InterPro" id="IPR011009">
    <property type="entry name" value="Kinase-like_dom_sf"/>
</dbReference>
<dbReference type="EMBL" id="BSOZ01000077">
    <property type="protein sequence ID" value="GLS05935.1"/>
    <property type="molecule type" value="Genomic_DNA"/>
</dbReference>
<reference evidence="3" key="1">
    <citation type="journal article" date="2019" name="Int. J. Syst. Evol. Microbiol.">
        <title>The Global Catalogue of Microorganisms (GCM) 10K type strain sequencing project: providing services to taxonomists for standard genome sequencing and annotation.</title>
        <authorList>
            <consortium name="The Broad Institute Genomics Platform"/>
            <consortium name="The Broad Institute Genome Sequencing Center for Infectious Disease"/>
            <person name="Wu L."/>
            <person name="Ma J."/>
        </authorList>
    </citation>
    <scope>NUCLEOTIDE SEQUENCE [LARGE SCALE GENOMIC DNA]</scope>
    <source>
        <strain evidence="3">NBRC 104970</strain>
    </source>
</reference>
<gene>
    <name evidence="2" type="ORF">GCM10007860_30990</name>
</gene>
<organism evidence="2 3">
    <name type="scientific">Chitiniphilus shinanonensis</name>
    <dbReference type="NCBI Taxonomy" id="553088"/>
    <lineage>
        <taxon>Bacteria</taxon>
        <taxon>Pseudomonadati</taxon>
        <taxon>Pseudomonadota</taxon>
        <taxon>Betaproteobacteria</taxon>
        <taxon>Neisseriales</taxon>
        <taxon>Chitinibacteraceae</taxon>
        <taxon>Chitiniphilus</taxon>
    </lineage>
</organism>
<feature type="domain" description="Protein kinase" evidence="1">
    <location>
        <begin position="26"/>
        <end position="304"/>
    </location>
</feature>
<protein>
    <recommendedName>
        <fullName evidence="1">Protein kinase domain-containing protein</fullName>
    </recommendedName>
</protein>
<evidence type="ECO:0000313" key="2">
    <source>
        <dbReference type="EMBL" id="GLS05935.1"/>
    </source>
</evidence>
<dbReference type="InterPro" id="IPR000719">
    <property type="entry name" value="Prot_kinase_dom"/>
</dbReference>
<dbReference type="RefSeq" id="WP_040431167.1">
    <property type="nucleotide sequence ID" value="NZ_BSOZ01000077.1"/>
</dbReference>
<proteinExistence type="predicted"/>
<accession>A0ABQ6BVB4</accession>